<keyword evidence="2" id="KW-0964">Secreted</keyword>
<evidence type="ECO:0000313" key="7">
    <source>
        <dbReference type="EMBL" id="VDI04831.1"/>
    </source>
</evidence>
<evidence type="ECO:0000313" key="8">
    <source>
        <dbReference type="Proteomes" id="UP000596742"/>
    </source>
</evidence>
<evidence type="ECO:0000256" key="5">
    <source>
        <dbReference type="PIRSR" id="PIRSR619791-2"/>
    </source>
</evidence>
<reference evidence="7" key="1">
    <citation type="submission" date="2018-11" db="EMBL/GenBank/DDBJ databases">
        <authorList>
            <person name="Alioto T."/>
            <person name="Alioto T."/>
        </authorList>
    </citation>
    <scope>NUCLEOTIDE SEQUENCE</scope>
</reference>
<name>A0A8B6CHI8_MYTGA</name>
<dbReference type="SUPFAM" id="SSF48113">
    <property type="entry name" value="Heme-dependent peroxidases"/>
    <property type="match status" value="1"/>
</dbReference>
<dbReference type="InterPro" id="IPR010255">
    <property type="entry name" value="Haem_peroxidase_sf"/>
</dbReference>
<dbReference type="Gene3D" id="1.10.640.10">
    <property type="entry name" value="Haem peroxidase domain superfamily, animal type"/>
    <property type="match status" value="1"/>
</dbReference>
<keyword evidence="3 6" id="KW-0732">Signal</keyword>
<comment type="subcellular location">
    <subcellularLocation>
        <location evidence="1">Secreted</location>
    </subcellularLocation>
</comment>
<dbReference type="GO" id="GO:0006979">
    <property type="term" value="P:response to oxidative stress"/>
    <property type="evidence" value="ECO:0007669"/>
    <property type="project" value="InterPro"/>
</dbReference>
<feature type="signal peptide" evidence="6">
    <location>
        <begin position="1"/>
        <end position="22"/>
    </location>
</feature>
<keyword evidence="5" id="KW-0479">Metal-binding</keyword>
<dbReference type="PROSITE" id="PS50292">
    <property type="entry name" value="PEROXIDASE_3"/>
    <property type="match status" value="1"/>
</dbReference>
<dbReference type="PRINTS" id="PR00457">
    <property type="entry name" value="ANPEROXIDASE"/>
</dbReference>
<keyword evidence="4" id="KW-0325">Glycoprotein</keyword>
<feature type="chain" id="PRO_5032737088" description="Peroxidase" evidence="6">
    <location>
        <begin position="23"/>
        <end position="597"/>
    </location>
</feature>
<dbReference type="InterPro" id="IPR019791">
    <property type="entry name" value="Haem_peroxidase_animal"/>
</dbReference>
<dbReference type="OrthoDB" id="823504at2759"/>
<keyword evidence="5" id="KW-0349">Heme</keyword>
<dbReference type="FunFam" id="1.10.640.10:FF:000003">
    <property type="entry name" value="chorion peroxidase"/>
    <property type="match status" value="1"/>
</dbReference>
<dbReference type="PANTHER" id="PTHR11475">
    <property type="entry name" value="OXIDASE/PEROXIDASE"/>
    <property type="match status" value="1"/>
</dbReference>
<dbReference type="AlphaFoldDB" id="A0A8B6CHI8"/>
<keyword evidence="8" id="KW-1185">Reference proteome</keyword>
<accession>A0A8B6CHI8</accession>
<dbReference type="EMBL" id="UYJE01001746">
    <property type="protein sequence ID" value="VDI04831.1"/>
    <property type="molecule type" value="Genomic_DNA"/>
</dbReference>
<protein>
    <recommendedName>
        <fullName evidence="9">Peroxidase</fullName>
    </recommendedName>
</protein>
<dbReference type="Proteomes" id="UP000596742">
    <property type="component" value="Unassembled WGS sequence"/>
</dbReference>
<dbReference type="GO" id="GO:0004601">
    <property type="term" value="F:peroxidase activity"/>
    <property type="evidence" value="ECO:0007669"/>
    <property type="project" value="InterPro"/>
</dbReference>
<evidence type="ECO:0000256" key="2">
    <source>
        <dbReference type="ARBA" id="ARBA00022525"/>
    </source>
</evidence>
<keyword evidence="5" id="KW-0408">Iron</keyword>
<dbReference type="GO" id="GO:0005576">
    <property type="term" value="C:extracellular region"/>
    <property type="evidence" value="ECO:0007669"/>
    <property type="project" value="UniProtKB-SubCell"/>
</dbReference>
<evidence type="ECO:0000256" key="1">
    <source>
        <dbReference type="ARBA" id="ARBA00004613"/>
    </source>
</evidence>
<dbReference type="InterPro" id="IPR037120">
    <property type="entry name" value="Haem_peroxidase_sf_animal"/>
</dbReference>
<dbReference type="PANTHER" id="PTHR11475:SF4">
    <property type="entry name" value="CHORION PEROXIDASE"/>
    <property type="match status" value="1"/>
</dbReference>
<evidence type="ECO:0008006" key="9">
    <source>
        <dbReference type="Google" id="ProtNLM"/>
    </source>
</evidence>
<dbReference type="Pfam" id="PF03098">
    <property type="entry name" value="An_peroxidase"/>
    <property type="match status" value="1"/>
</dbReference>
<sequence>MKNTLSLSITIILVYILQETDSQACDAEAKYRTIDGSCNNLNNQGIGKSNTLFERCVDRNGNKIFDYADGSGLPRAAKSGGKLPNARLVSQAIMNQRLGPPIQSDRTRSAQVVSYGQFLSHEVMETEIPPFPENDCCEKPQMDNIDFCFPLEIPSNDNVLPPGCLNFVRATPRMDADGVRQQINLATPFVDASTVYGSTQELNDILRVPYSYLLKTDNNLLPTPPGVNTCFDPVIPNRCPVAGDRRVSESPMLSVQHSVWLREHNRIATELHILNPHWNQETVFQEARKIIIAMLQQITYNDFLPTILGQTTMERFKLFSRDVNEGVFDDSYDPKVNPQILDSVNVAAHRYGHSQLTNNQNFADEGCNTVTINYLKDTFESPRLVQQNNGANIPFLARHLACSASNKLDNFIADGMRNFLLRLPEAPGSDIVARNIQRGREQGVSGYNIWRKICGLEPIKSFNKFGEFGNALKELYNEPDDVDLFIGAMLEKDPGFNVGPTFQCLLGMQYQLIKSGDRFWYERPCEIFSFTEAQLKSIKKNTRISKIFCRNLGIHRIQENMFFLPNRKGNNRILCDEIPDIDLSLWRSADVDRRENR</sequence>
<dbReference type="GO" id="GO:0046872">
    <property type="term" value="F:metal ion binding"/>
    <property type="evidence" value="ECO:0007669"/>
    <property type="project" value="UniProtKB-KW"/>
</dbReference>
<proteinExistence type="predicted"/>
<dbReference type="GO" id="GO:0020037">
    <property type="term" value="F:heme binding"/>
    <property type="evidence" value="ECO:0007669"/>
    <property type="project" value="InterPro"/>
</dbReference>
<evidence type="ECO:0000256" key="6">
    <source>
        <dbReference type="SAM" id="SignalP"/>
    </source>
</evidence>
<feature type="binding site" description="axial binding residue" evidence="5">
    <location>
        <position position="353"/>
    </location>
    <ligand>
        <name>heme b</name>
        <dbReference type="ChEBI" id="CHEBI:60344"/>
    </ligand>
    <ligandPart>
        <name>Fe</name>
        <dbReference type="ChEBI" id="CHEBI:18248"/>
    </ligandPart>
</feature>
<gene>
    <name evidence="7" type="ORF">MGAL_10B063374</name>
</gene>
<evidence type="ECO:0000256" key="3">
    <source>
        <dbReference type="ARBA" id="ARBA00022729"/>
    </source>
</evidence>
<evidence type="ECO:0000256" key="4">
    <source>
        <dbReference type="ARBA" id="ARBA00023180"/>
    </source>
</evidence>
<comment type="caution">
    <text evidence="7">The sequence shown here is derived from an EMBL/GenBank/DDBJ whole genome shotgun (WGS) entry which is preliminary data.</text>
</comment>
<organism evidence="7 8">
    <name type="scientific">Mytilus galloprovincialis</name>
    <name type="common">Mediterranean mussel</name>
    <dbReference type="NCBI Taxonomy" id="29158"/>
    <lineage>
        <taxon>Eukaryota</taxon>
        <taxon>Metazoa</taxon>
        <taxon>Spiralia</taxon>
        <taxon>Lophotrochozoa</taxon>
        <taxon>Mollusca</taxon>
        <taxon>Bivalvia</taxon>
        <taxon>Autobranchia</taxon>
        <taxon>Pteriomorphia</taxon>
        <taxon>Mytilida</taxon>
        <taxon>Mytiloidea</taxon>
        <taxon>Mytilidae</taxon>
        <taxon>Mytilinae</taxon>
        <taxon>Mytilus</taxon>
    </lineage>
</organism>